<dbReference type="InterPro" id="IPR034891">
    <property type="entry name" value="PB1_NLP"/>
</dbReference>
<sequence length="941" mass="104365">MEDGVFSTQDATLATPPEISMDFDFMDELLLGGCWLETTDGSEFLNLSPSTTLLFDSSSYPWSIAETNANVEASGVNAISTQVERDGSIVPQNQNKPVIEPQDDNIIEDYLVARNTINLNGEDSAHLENCLVDSASELSKRWWIGPKANPGPSSSVMERLIQALGYIKDSTTYKDALIQLWVPINRGGKRVLTTVDQPYSFNPSCPRLARYRDISVNYHFAAEKDSDTSLGLPGLVFLGKVPEWSPDVRFFRSDEYPRVHHAQRYDVRGTLALPVFEQGSRTCLGVIEVVMTTQKVNYKPELESVCKALQAVDLRSSEIFNIQGVELKNKSYQTALPEILEVLRSACETHKLPLAQTWVPCNQQGKGGPRHSDENYAHCVSTVDSACYVADPCMQSFHEACSEHHLLKGQGLAGAAFMTNQPCFSADITSMLKTEYPLSHHARMFGLHAAVAIRLRSIQTGSTDFVLEFFLPPDCEDPEEHKKMLSSLSVIIQQVCETLRVVTDEELEEEVPVPVGKVPSNDKSNKDQMKLVEHSHSETSVWNESSWSSCLPNAQQSVTVVPLLQKEKQRKVLLEKSFEFGQHQQHSGPKRAVDSAGDDSVFVEGSFSGVSKIGERRHSKAEKAITLQVLRQYFAGSLKDAAKSIGVCPTTLKRICRQHGIKRWPSRKIRKVGHSLQKLQVVIDSVQGASGSLKIDSFYSNFPELALPKSSETGPFSTSKMDHPKKLSSTQSGARALSLSPAVSKSASSSCSQSSSSSHCCSSGSQHPFTPNIMSSEDPMVAEDFTDGVLKRAKSDAELHTPSKDGANLLPRAQSHKSLKEHPSIEDISLSQKNEDQLFQEQSGCRVKVTYGEEKIRFRLQKQWRYEDLRREILRRFNLDGTGMVILKYLDDDSEWVLLTCNADLEECIEINRSTGCPTIKLSLQVVQQNQGNSSGSSVPY</sequence>
<keyword evidence="9" id="KW-1185">Reference proteome</keyword>
<gene>
    <name evidence="8" type="ORF">RJ641_028758</name>
</gene>
<accession>A0AAN8ZIR6</accession>
<dbReference type="PANTHER" id="PTHR32002:SF44">
    <property type="entry name" value="PROTEIN NLP4"/>
    <property type="match status" value="1"/>
</dbReference>
<name>A0AAN8ZIR6_9MAGN</name>
<dbReference type="AlphaFoldDB" id="A0AAN8ZIR6"/>
<feature type="compositionally biased region" description="Polar residues" evidence="5">
    <location>
        <begin position="766"/>
        <end position="775"/>
    </location>
</feature>
<protein>
    <submittedName>
        <fullName evidence="8">RWP-RK domain</fullName>
    </submittedName>
</protein>
<evidence type="ECO:0000256" key="3">
    <source>
        <dbReference type="ARBA" id="ARBA00023163"/>
    </source>
</evidence>
<dbReference type="GO" id="GO:0003677">
    <property type="term" value="F:DNA binding"/>
    <property type="evidence" value="ECO:0007669"/>
    <property type="project" value="UniProtKB-KW"/>
</dbReference>
<dbReference type="InterPro" id="IPR003035">
    <property type="entry name" value="RWP-RK_dom"/>
</dbReference>
<dbReference type="Gene3D" id="3.10.20.90">
    <property type="entry name" value="Phosphatidylinositol 3-kinase Catalytic Subunit, Chain A, domain 1"/>
    <property type="match status" value="1"/>
</dbReference>
<dbReference type="SMART" id="SM00666">
    <property type="entry name" value="PB1"/>
    <property type="match status" value="1"/>
</dbReference>
<dbReference type="PROSITE" id="PS51745">
    <property type="entry name" value="PB1"/>
    <property type="match status" value="1"/>
</dbReference>
<evidence type="ECO:0000313" key="9">
    <source>
        <dbReference type="Proteomes" id="UP001370490"/>
    </source>
</evidence>
<dbReference type="InterPro" id="IPR045012">
    <property type="entry name" value="NLP"/>
</dbReference>
<dbReference type="Pfam" id="PF00564">
    <property type="entry name" value="PB1"/>
    <property type="match status" value="1"/>
</dbReference>
<dbReference type="CDD" id="cd06407">
    <property type="entry name" value="PB1_NLP"/>
    <property type="match status" value="1"/>
</dbReference>
<evidence type="ECO:0000256" key="4">
    <source>
        <dbReference type="ARBA" id="ARBA00023242"/>
    </source>
</evidence>
<dbReference type="GO" id="GO:0003700">
    <property type="term" value="F:DNA-binding transcription factor activity"/>
    <property type="evidence" value="ECO:0007669"/>
    <property type="project" value="InterPro"/>
</dbReference>
<dbReference type="EMBL" id="JBAMMX010000005">
    <property type="protein sequence ID" value="KAK6939227.1"/>
    <property type="molecule type" value="Genomic_DNA"/>
</dbReference>
<keyword evidence="3" id="KW-0804">Transcription</keyword>
<dbReference type="InterPro" id="IPR055081">
    <property type="entry name" value="NLP1-9_GAF"/>
</dbReference>
<evidence type="ECO:0000256" key="5">
    <source>
        <dbReference type="SAM" id="MobiDB-lite"/>
    </source>
</evidence>
<feature type="domain" description="RWP-RK" evidence="6">
    <location>
        <begin position="611"/>
        <end position="692"/>
    </location>
</feature>
<evidence type="ECO:0000313" key="8">
    <source>
        <dbReference type="EMBL" id="KAK6939227.1"/>
    </source>
</evidence>
<dbReference type="Pfam" id="PF22922">
    <property type="entry name" value="GAF_NLP"/>
    <property type="match status" value="2"/>
</dbReference>
<feature type="compositionally biased region" description="Low complexity" evidence="5">
    <location>
        <begin position="755"/>
        <end position="765"/>
    </location>
</feature>
<evidence type="ECO:0000256" key="1">
    <source>
        <dbReference type="ARBA" id="ARBA00023015"/>
    </source>
</evidence>
<feature type="region of interest" description="Disordered" evidence="5">
    <location>
        <begin position="755"/>
        <end position="776"/>
    </location>
</feature>
<keyword evidence="1" id="KW-0805">Transcription regulation</keyword>
<organism evidence="8 9">
    <name type="scientific">Dillenia turbinata</name>
    <dbReference type="NCBI Taxonomy" id="194707"/>
    <lineage>
        <taxon>Eukaryota</taxon>
        <taxon>Viridiplantae</taxon>
        <taxon>Streptophyta</taxon>
        <taxon>Embryophyta</taxon>
        <taxon>Tracheophyta</taxon>
        <taxon>Spermatophyta</taxon>
        <taxon>Magnoliopsida</taxon>
        <taxon>eudicotyledons</taxon>
        <taxon>Gunneridae</taxon>
        <taxon>Pentapetalae</taxon>
        <taxon>Dilleniales</taxon>
        <taxon>Dilleniaceae</taxon>
        <taxon>Dillenia</taxon>
    </lineage>
</organism>
<dbReference type="InterPro" id="IPR053793">
    <property type="entry name" value="PB1-like"/>
</dbReference>
<dbReference type="PANTHER" id="PTHR32002">
    <property type="entry name" value="PROTEIN NLP8"/>
    <property type="match status" value="1"/>
</dbReference>
<feature type="region of interest" description="Disordered" evidence="5">
    <location>
        <begin position="711"/>
        <end position="739"/>
    </location>
</feature>
<dbReference type="InterPro" id="IPR000270">
    <property type="entry name" value="PB1_dom"/>
</dbReference>
<evidence type="ECO:0000259" key="7">
    <source>
        <dbReference type="PROSITE" id="PS51745"/>
    </source>
</evidence>
<keyword evidence="2" id="KW-0238">DNA-binding</keyword>
<evidence type="ECO:0000259" key="6">
    <source>
        <dbReference type="PROSITE" id="PS51519"/>
    </source>
</evidence>
<feature type="domain" description="PB1" evidence="7">
    <location>
        <begin position="844"/>
        <end position="927"/>
    </location>
</feature>
<reference evidence="8 9" key="1">
    <citation type="submission" date="2023-12" db="EMBL/GenBank/DDBJ databases">
        <title>A high-quality genome assembly for Dillenia turbinata (Dilleniales).</title>
        <authorList>
            <person name="Chanderbali A."/>
        </authorList>
    </citation>
    <scope>NUCLEOTIDE SEQUENCE [LARGE SCALE GENOMIC DNA]</scope>
    <source>
        <strain evidence="8">LSX21</strain>
        <tissue evidence="8">Leaf</tissue>
    </source>
</reference>
<dbReference type="Proteomes" id="UP001370490">
    <property type="component" value="Unassembled WGS sequence"/>
</dbReference>
<evidence type="ECO:0000256" key="2">
    <source>
        <dbReference type="ARBA" id="ARBA00023125"/>
    </source>
</evidence>
<dbReference type="Pfam" id="PF02042">
    <property type="entry name" value="RWP-RK"/>
    <property type="match status" value="1"/>
</dbReference>
<comment type="caution">
    <text evidence="8">The sequence shown here is derived from an EMBL/GenBank/DDBJ whole genome shotgun (WGS) entry which is preliminary data.</text>
</comment>
<keyword evidence="4" id="KW-0539">Nucleus</keyword>
<dbReference type="SUPFAM" id="SSF54277">
    <property type="entry name" value="CAD &amp; PB1 domains"/>
    <property type="match status" value="1"/>
</dbReference>
<proteinExistence type="predicted"/>
<dbReference type="PROSITE" id="PS51519">
    <property type="entry name" value="RWP_RK"/>
    <property type="match status" value="1"/>
</dbReference>